<sequence>MGWIHGWGSLWMVFPSILAPNFVSVTPSMVSCVLQIVSWIV</sequence>
<accession>A0A0V1DME0</accession>
<reference evidence="1 2" key="1">
    <citation type="submission" date="2015-01" db="EMBL/GenBank/DDBJ databases">
        <title>Evolution of Trichinella species and genotypes.</title>
        <authorList>
            <person name="Korhonen P.K."/>
            <person name="Edoardo P."/>
            <person name="Giuseppe L.R."/>
            <person name="Gasser R.B."/>
        </authorList>
    </citation>
    <scope>NUCLEOTIDE SEQUENCE [LARGE SCALE GENOMIC DNA]</scope>
    <source>
        <strain evidence="1">ISS470</strain>
    </source>
</reference>
<gene>
    <name evidence="1" type="ORF">T4D_12456</name>
</gene>
<dbReference type="Proteomes" id="UP000054995">
    <property type="component" value="Unassembled WGS sequence"/>
</dbReference>
<evidence type="ECO:0000313" key="2">
    <source>
        <dbReference type="Proteomes" id="UP000054995"/>
    </source>
</evidence>
<keyword evidence="2" id="KW-1185">Reference proteome</keyword>
<name>A0A0V1DME0_TRIPS</name>
<evidence type="ECO:0000313" key="1">
    <source>
        <dbReference type="EMBL" id="KRY62768.1"/>
    </source>
</evidence>
<dbReference type="EMBL" id="JYDT01003023">
    <property type="protein sequence ID" value="KRY62768.1"/>
    <property type="molecule type" value="Genomic_DNA"/>
</dbReference>
<proteinExistence type="predicted"/>
<comment type="caution">
    <text evidence="1">The sequence shown here is derived from an EMBL/GenBank/DDBJ whole genome shotgun (WGS) entry which is preliminary data.</text>
</comment>
<protein>
    <submittedName>
        <fullName evidence="1">Uncharacterized protein</fullName>
    </submittedName>
</protein>
<dbReference type="AlphaFoldDB" id="A0A0V1DME0"/>
<organism evidence="1 2">
    <name type="scientific">Trichinella pseudospiralis</name>
    <name type="common">Parasitic roundworm</name>
    <dbReference type="NCBI Taxonomy" id="6337"/>
    <lineage>
        <taxon>Eukaryota</taxon>
        <taxon>Metazoa</taxon>
        <taxon>Ecdysozoa</taxon>
        <taxon>Nematoda</taxon>
        <taxon>Enoplea</taxon>
        <taxon>Dorylaimia</taxon>
        <taxon>Trichinellida</taxon>
        <taxon>Trichinellidae</taxon>
        <taxon>Trichinella</taxon>
    </lineage>
</organism>